<dbReference type="SUPFAM" id="SSF82171">
    <property type="entry name" value="DPP6 N-terminal domain-like"/>
    <property type="match status" value="1"/>
</dbReference>
<keyword evidence="1" id="KW-0378">Hydrolase</keyword>
<dbReference type="Pfam" id="PF00326">
    <property type="entry name" value="Peptidase_S9"/>
    <property type="match status" value="1"/>
</dbReference>
<dbReference type="SUPFAM" id="SSF53474">
    <property type="entry name" value="alpha/beta-Hydrolases"/>
    <property type="match status" value="1"/>
</dbReference>
<dbReference type="PANTHER" id="PTHR42776:SF4">
    <property type="entry name" value="ACYLAMINO-ACID-RELEASING ENZYME"/>
    <property type="match status" value="1"/>
</dbReference>
<evidence type="ECO:0000259" key="2">
    <source>
        <dbReference type="Pfam" id="PF00326"/>
    </source>
</evidence>
<organism evidence="3 4">
    <name type="scientific">Actinomadura fulvescens</name>
    <dbReference type="NCBI Taxonomy" id="46160"/>
    <lineage>
        <taxon>Bacteria</taxon>
        <taxon>Bacillati</taxon>
        <taxon>Actinomycetota</taxon>
        <taxon>Actinomycetes</taxon>
        <taxon>Streptosporangiales</taxon>
        <taxon>Thermomonosporaceae</taxon>
        <taxon>Actinomadura</taxon>
    </lineage>
</organism>
<dbReference type="Proteomes" id="UP001501509">
    <property type="component" value="Unassembled WGS sequence"/>
</dbReference>
<keyword evidence="4" id="KW-1185">Reference proteome</keyword>
<reference evidence="4" key="1">
    <citation type="journal article" date="2019" name="Int. J. Syst. Evol. Microbiol.">
        <title>The Global Catalogue of Microorganisms (GCM) 10K type strain sequencing project: providing services to taxonomists for standard genome sequencing and annotation.</title>
        <authorList>
            <consortium name="The Broad Institute Genomics Platform"/>
            <consortium name="The Broad Institute Genome Sequencing Center for Infectious Disease"/>
            <person name="Wu L."/>
            <person name="Ma J."/>
        </authorList>
    </citation>
    <scope>NUCLEOTIDE SEQUENCE [LARGE SCALE GENOMIC DNA]</scope>
    <source>
        <strain evidence="4">JCM 6833</strain>
    </source>
</reference>
<evidence type="ECO:0000256" key="1">
    <source>
        <dbReference type="ARBA" id="ARBA00022801"/>
    </source>
</evidence>
<dbReference type="InterPro" id="IPR001375">
    <property type="entry name" value="Peptidase_S9_cat"/>
</dbReference>
<accession>A0ABP6CER5</accession>
<proteinExistence type="predicted"/>
<dbReference type="InterPro" id="IPR011042">
    <property type="entry name" value="6-blade_b-propeller_TolB-like"/>
</dbReference>
<dbReference type="PANTHER" id="PTHR42776">
    <property type="entry name" value="SERINE PEPTIDASE S9 FAMILY MEMBER"/>
    <property type="match status" value="1"/>
</dbReference>
<dbReference type="Gene3D" id="2.120.10.30">
    <property type="entry name" value="TolB, C-terminal domain"/>
    <property type="match status" value="1"/>
</dbReference>
<feature type="domain" description="Peptidase S9 prolyl oligopeptidase catalytic" evidence="2">
    <location>
        <begin position="454"/>
        <end position="660"/>
    </location>
</feature>
<gene>
    <name evidence="3" type="ORF">GCM10010411_54660</name>
</gene>
<protein>
    <submittedName>
        <fullName evidence="3">S9 family peptidase</fullName>
    </submittedName>
</protein>
<dbReference type="RefSeq" id="WP_344545297.1">
    <property type="nucleotide sequence ID" value="NZ_BAAATD010000007.1"/>
</dbReference>
<name>A0ABP6CER5_9ACTN</name>
<dbReference type="InterPro" id="IPR029058">
    <property type="entry name" value="AB_hydrolase_fold"/>
</dbReference>
<evidence type="ECO:0000313" key="3">
    <source>
        <dbReference type="EMBL" id="GAA2612941.1"/>
    </source>
</evidence>
<dbReference type="Gene3D" id="3.40.50.1820">
    <property type="entry name" value="alpha/beta hydrolase"/>
    <property type="match status" value="1"/>
</dbReference>
<evidence type="ECO:0000313" key="4">
    <source>
        <dbReference type="Proteomes" id="UP001501509"/>
    </source>
</evidence>
<dbReference type="EMBL" id="BAAATD010000007">
    <property type="protein sequence ID" value="GAA2612941.1"/>
    <property type="molecule type" value="Genomic_DNA"/>
</dbReference>
<comment type="caution">
    <text evidence="3">The sequence shown here is derived from an EMBL/GenBank/DDBJ whole genome shotgun (WGS) entry which is preliminary data.</text>
</comment>
<sequence>MSFDDAWDFIAVPRVSDLVVSRDSDRLVACVASLSPERDVYLPALWEFVPTARTWRRLTPTRFLARSPAFLPDGSLVCLGTPYELVHDSVTPDEPYALWLLPADGSAPTRLMRWPTGISRVYASADSGDVRVAVRAMPGAISAEDEERLRAERKRAGLVGALLYERFPVRVWGREYSPGRLRIMTAGTMRPDGTWRPDQRDLLPRVQDQVGEDIVIAPDGSRLVVPLRVEESRGRQRWSLSVADDATGEIELIADEPGVDHHMPAIGNAAREVVCVRRRMETRHDPPDVGLCLIDLETKKTRDLTSGFPLWPRDPVFSHDDESVYFVADERGRAPVFRVRLTTGEITRLTGSGANQTLLPGRSHLYALHSSIDRPPVPVRLNVTEAEQRPVTLDVPGTAPRLPGEVTEVGAVGEDGVRLRAWLVMPHGPRPPFPLVVWLHGGPMASWNEWSWVANPWLLAAEGYAVLLPDHALSTGYGRDFVRRGWAAWGHAPYDDVMALTDAACRRPDIDETACAVIGNSFGGYLANWIATSTRRFKAIVSGASVWHLESFIATTDEPWAWARQWGERDGSAAQRENILRHSPHSRADRLGTPMLVIHGDEDYRVPISQSLHLWWDLMRRDVDAKLLYFPQEDHSVLTPALARIWHEVVRAFLDHHLKGNEWDRPRLL</sequence>